<dbReference type="AlphaFoldDB" id="A0A419I6E2"/>
<dbReference type="PANTHER" id="PTHR35788">
    <property type="entry name" value="EXPORTED PROTEIN-RELATED"/>
    <property type="match status" value="1"/>
</dbReference>
<dbReference type="Pfam" id="PF12229">
    <property type="entry name" value="PG_binding_4"/>
    <property type="match status" value="1"/>
</dbReference>
<dbReference type="Pfam" id="PF04294">
    <property type="entry name" value="VanW"/>
    <property type="match status" value="1"/>
</dbReference>
<keyword evidence="2" id="KW-1133">Transmembrane helix</keyword>
<dbReference type="Proteomes" id="UP000285112">
    <property type="component" value="Unassembled WGS sequence"/>
</dbReference>
<evidence type="ECO:0000313" key="5">
    <source>
        <dbReference type="Proteomes" id="UP000285112"/>
    </source>
</evidence>
<feature type="domain" description="YoaR-like putative peptidoglycan binding" evidence="3">
    <location>
        <begin position="277"/>
        <end position="344"/>
    </location>
</feature>
<comment type="caution">
    <text evidence="4">The sequence shown here is derived from an EMBL/GenBank/DDBJ whole genome shotgun (WGS) entry which is preliminary data.</text>
</comment>
<evidence type="ECO:0000256" key="2">
    <source>
        <dbReference type="SAM" id="Phobius"/>
    </source>
</evidence>
<dbReference type="InterPro" id="IPR007391">
    <property type="entry name" value="Vancomycin_resist_VanW"/>
</dbReference>
<organism evidence="4 5">
    <name type="scientific">Amycolatopsis panacis</name>
    <dbReference type="NCBI Taxonomy" id="2340917"/>
    <lineage>
        <taxon>Bacteria</taxon>
        <taxon>Bacillati</taxon>
        <taxon>Actinomycetota</taxon>
        <taxon>Actinomycetes</taxon>
        <taxon>Pseudonocardiales</taxon>
        <taxon>Pseudonocardiaceae</taxon>
        <taxon>Amycolatopsis</taxon>
    </lineage>
</organism>
<proteinExistence type="predicted"/>
<dbReference type="RefSeq" id="WP_120023228.1">
    <property type="nucleotide sequence ID" value="NZ_QZFV01000071.1"/>
</dbReference>
<dbReference type="InterPro" id="IPR022029">
    <property type="entry name" value="YoaR-like_PG-bd"/>
</dbReference>
<dbReference type="InterPro" id="IPR052913">
    <property type="entry name" value="Glycopeptide_resist_protein"/>
</dbReference>
<name>A0A419I6E2_9PSEU</name>
<sequence length="589" mass="62236">MQEPRWPESHGEQTDILPVVRLDEPAPPAPRSGLRRAGWISGGVLAVLVVAYLIDLLTSQGRVPRGVVIAGVDIGGLEVPVAERELRSSLEPRLAQPLTVTAGEARTTFTPAAAGLRLDWSGTIEQVGDQPLNPFTRLTSFFGTREIGVLSQAEDGRLGTALEDLRGRVDRAPVEGTVHFDGATPTAVEPRAGQKLDVAAARQAVLTGWAKGGELALPVVPAPVSTTAAGVRAALDEVARPAVSGPVRFKGEGSDATARPKDIAAALTFTPGEGGGLTPKLDTKKLTEVLAPQLKSTEREGHDASIEFAGGKPVVKPSAEGSTVDWDKSLEPLMDTLKRTDARELKAVYRKEPAKVTTEQADKLGVREVVGEFSTSGFAADSGVNIRVVADKVNGAIVKPGETFSLNEFTGPRGKPQGYVEAGVIANGAPGREVGGGISQFATTLYNASYFAGMKDAGHKEHSYYISRYPAAREATVFQNPSGASVIDLKFTNDSDTGIAIQTIWTPSSITVKLWGTKRYTVESVPGERANPTPPPTKPGPAENCHASAGAEGFTTSDTRVLRDVGTGREVSRHTRTVHYNPQPKIDCG</sequence>
<reference evidence="4 5" key="1">
    <citation type="submission" date="2018-09" db="EMBL/GenBank/DDBJ databases">
        <title>YIM PH 21725 draft genome.</title>
        <authorList>
            <person name="Miao C."/>
        </authorList>
    </citation>
    <scope>NUCLEOTIDE SEQUENCE [LARGE SCALE GENOMIC DNA]</scope>
    <source>
        <strain evidence="5">YIM PH21725</strain>
    </source>
</reference>
<dbReference type="PANTHER" id="PTHR35788:SF1">
    <property type="entry name" value="EXPORTED PROTEIN"/>
    <property type="match status" value="1"/>
</dbReference>
<dbReference type="OrthoDB" id="9813301at2"/>
<gene>
    <name evidence="4" type="ORF">D5S19_10840</name>
</gene>
<feature type="region of interest" description="Disordered" evidence="1">
    <location>
        <begin position="525"/>
        <end position="558"/>
    </location>
</feature>
<accession>A0A419I6E2</accession>
<keyword evidence="2" id="KW-0812">Transmembrane</keyword>
<evidence type="ECO:0000259" key="3">
    <source>
        <dbReference type="Pfam" id="PF12229"/>
    </source>
</evidence>
<protein>
    <submittedName>
        <fullName evidence="4">Vanomycin resistance protein VanB</fullName>
    </submittedName>
</protein>
<feature type="transmembrane region" description="Helical" evidence="2">
    <location>
        <begin position="37"/>
        <end position="54"/>
    </location>
</feature>
<evidence type="ECO:0000313" key="4">
    <source>
        <dbReference type="EMBL" id="RJQ86817.1"/>
    </source>
</evidence>
<dbReference type="EMBL" id="QZFV01000071">
    <property type="protein sequence ID" value="RJQ86817.1"/>
    <property type="molecule type" value="Genomic_DNA"/>
</dbReference>
<keyword evidence="5" id="KW-1185">Reference proteome</keyword>
<keyword evidence="2" id="KW-0472">Membrane</keyword>
<evidence type="ECO:0000256" key="1">
    <source>
        <dbReference type="SAM" id="MobiDB-lite"/>
    </source>
</evidence>